<dbReference type="GO" id="GO:0005739">
    <property type="term" value="C:mitochondrion"/>
    <property type="evidence" value="ECO:0007669"/>
    <property type="project" value="TreeGrafter"/>
</dbReference>
<dbReference type="GO" id="GO:0006457">
    <property type="term" value="P:protein folding"/>
    <property type="evidence" value="ECO:0007669"/>
    <property type="project" value="TreeGrafter"/>
</dbReference>
<keyword evidence="1" id="KW-0862">Zinc</keyword>
<reference evidence="3 4" key="1">
    <citation type="journal article" date="2023" name="Hortic Res">
        <title>Pangenome of water caltrop reveals structural variations and asymmetric subgenome divergence after allopolyploidization.</title>
        <authorList>
            <person name="Zhang X."/>
            <person name="Chen Y."/>
            <person name="Wang L."/>
            <person name="Yuan Y."/>
            <person name="Fang M."/>
            <person name="Shi L."/>
            <person name="Lu R."/>
            <person name="Comes H.P."/>
            <person name="Ma Y."/>
            <person name="Chen Y."/>
            <person name="Huang G."/>
            <person name="Zhou Y."/>
            <person name="Zheng Z."/>
            <person name="Qiu Y."/>
        </authorList>
    </citation>
    <scope>NUCLEOTIDE SEQUENCE [LARGE SCALE GENOMIC DNA]</scope>
    <source>
        <strain evidence="3">F231</strain>
    </source>
</reference>
<dbReference type="InterPro" id="IPR024158">
    <property type="entry name" value="Mt_import_TIM15"/>
</dbReference>
<dbReference type="AlphaFoldDB" id="A0AAN7KCK7"/>
<dbReference type="PANTHER" id="PTHR20922">
    <property type="entry name" value="DNL-TYPE ZINC FINGER PROTEIN"/>
    <property type="match status" value="1"/>
</dbReference>
<gene>
    <name evidence="3" type="ORF">SAY86_008247</name>
</gene>
<dbReference type="PROSITE" id="PS51501">
    <property type="entry name" value="ZF_DNL"/>
    <property type="match status" value="1"/>
</dbReference>
<feature type="domain" description="DNL-type" evidence="2">
    <location>
        <begin position="188"/>
        <end position="256"/>
    </location>
</feature>
<keyword evidence="1" id="KW-0863">Zinc-finger</keyword>
<dbReference type="EMBL" id="JAXQNO010000024">
    <property type="protein sequence ID" value="KAK4762479.1"/>
    <property type="molecule type" value="Genomic_DNA"/>
</dbReference>
<organism evidence="3 4">
    <name type="scientific">Trapa natans</name>
    <name type="common">Water chestnut</name>
    <dbReference type="NCBI Taxonomy" id="22666"/>
    <lineage>
        <taxon>Eukaryota</taxon>
        <taxon>Viridiplantae</taxon>
        <taxon>Streptophyta</taxon>
        <taxon>Embryophyta</taxon>
        <taxon>Tracheophyta</taxon>
        <taxon>Spermatophyta</taxon>
        <taxon>Magnoliopsida</taxon>
        <taxon>eudicotyledons</taxon>
        <taxon>Gunneridae</taxon>
        <taxon>Pentapetalae</taxon>
        <taxon>rosids</taxon>
        <taxon>malvids</taxon>
        <taxon>Myrtales</taxon>
        <taxon>Lythraceae</taxon>
        <taxon>Trapa</taxon>
    </lineage>
</organism>
<protein>
    <recommendedName>
        <fullName evidence="2">DNL-type domain-containing protein</fullName>
    </recommendedName>
</protein>
<evidence type="ECO:0000313" key="3">
    <source>
        <dbReference type="EMBL" id="KAK4762479.1"/>
    </source>
</evidence>
<evidence type="ECO:0000256" key="1">
    <source>
        <dbReference type="PROSITE-ProRule" id="PRU00834"/>
    </source>
</evidence>
<evidence type="ECO:0000313" key="4">
    <source>
        <dbReference type="Proteomes" id="UP001346149"/>
    </source>
</evidence>
<dbReference type="Proteomes" id="UP001346149">
    <property type="component" value="Unassembled WGS sequence"/>
</dbReference>
<dbReference type="GO" id="GO:0008270">
    <property type="term" value="F:zinc ion binding"/>
    <property type="evidence" value="ECO:0007669"/>
    <property type="project" value="UniProtKB-KW"/>
</dbReference>
<proteinExistence type="predicted"/>
<dbReference type="GO" id="GO:0051087">
    <property type="term" value="F:protein-folding chaperone binding"/>
    <property type="evidence" value="ECO:0007669"/>
    <property type="project" value="TreeGrafter"/>
</dbReference>
<keyword evidence="4" id="KW-1185">Reference proteome</keyword>
<dbReference type="Pfam" id="PF05180">
    <property type="entry name" value="zf-DNL"/>
    <property type="match status" value="1"/>
</dbReference>
<dbReference type="GO" id="GO:0030150">
    <property type="term" value="P:protein import into mitochondrial matrix"/>
    <property type="evidence" value="ECO:0007669"/>
    <property type="project" value="TreeGrafter"/>
</dbReference>
<sequence>MRYRGIRFAGKLQQAYDTDEEMLTDVPAGGLSSINVPGAACHRVSRWPKYKRARSSECAGKHWLAQSHRRQTEVSVSPPQQSRIFNSSMADTVSSARFSLLHQAAAQRQPNSYFNTKRNVRLCGSVSASTVYSLQRFGCFPTSSGQEKWRHRRSLAVCASLEDTEDENDQEAAINCNTDSGVTVDLKLPRRRLLVQFTCNECGERTSRLVNRLAYERGLVYVQCAGCLRHHKLVDNLGLVMEFDLREETNAKLDAD</sequence>
<accession>A0AAN7KCK7</accession>
<dbReference type="GO" id="GO:0050821">
    <property type="term" value="P:protein stabilization"/>
    <property type="evidence" value="ECO:0007669"/>
    <property type="project" value="TreeGrafter"/>
</dbReference>
<dbReference type="PANTHER" id="PTHR20922:SF19">
    <property type="entry name" value="F24J5.3"/>
    <property type="match status" value="1"/>
</dbReference>
<evidence type="ECO:0000259" key="2">
    <source>
        <dbReference type="PROSITE" id="PS51501"/>
    </source>
</evidence>
<name>A0AAN7KCK7_TRANT</name>
<dbReference type="InterPro" id="IPR007853">
    <property type="entry name" value="Znf_DNL-typ"/>
</dbReference>
<keyword evidence="1" id="KW-0479">Metal-binding</keyword>
<comment type="caution">
    <text evidence="3">The sequence shown here is derived from an EMBL/GenBank/DDBJ whole genome shotgun (WGS) entry which is preliminary data.</text>
</comment>